<evidence type="ECO:0000256" key="1">
    <source>
        <dbReference type="SAM" id="Phobius"/>
    </source>
</evidence>
<evidence type="ECO:0000313" key="3">
    <source>
        <dbReference type="EMBL" id="CAA7036759.1"/>
    </source>
</evidence>
<dbReference type="Proteomes" id="UP000467841">
    <property type="component" value="Unassembled WGS sequence"/>
</dbReference>
<dbReference type="CDD" id="cd22160">
    <property type="entry name" value="F-box_AtFBL13-like"/>
    <property type="match status" value="1"/>
</dbReference>
<keyword evidence="1" id="KW-0472">Membrane</keyword>
<evidence type="ECO:0000313" key="4">
    <source>
        <dbReference type="Proteomes" id="UP000467841"/>
    </source>
</evidence>
<dbReference type="EMBL" id="CACVBM020001163">
    <property type="protein sequence ID" value="CAA7036759.1"/>
    <property type="molecule type" value="Genomic_DNA"/>
</dbReference>
<dbReference type="PANTHER" id="PTHR31293">
    <property type="entry name" value="RNI-LIKE SUPERFAMILY PROTEIN"/>
    <property type="match status" value="1"/>
</dbReference>
<feature type="domain" description="F-box" evidence="2">
    <location>
        <begin position="11"/>
        <end position="59"/>
    </location>
</feature>
<dbReference type="InterPro" id="IPR036047">
    <property type="entry name" value="F-box-like_dom_sf"/>
</dbReference>
<feature type="transmembrane region" description="Helical" evidence="1">
    <location>
        <begin position="106"/>
        <end position="124"/>
    </location>
</feature>
<dbReference type="Gene3D" id="1.20.1280.50">
    <property type="match status" value="1"/>
</dbReference>
<dbReference type="PROSITE" id="PS50181">
    <property type="entry name" value="FBOX"/>
    <property type="match status" value="1"/>
</dbReference>
<dbReference type="AlphaFoldDB" id="A0A6D2JJ22"/>
<dbReference type="InterPro" id="IPR053781">
    <property type="entry name" value="F-box_AtFBL13-like"/>
</dbReference>
<dbReference type="InterPro" id="IPR055294">
    <property type="entry name" value="FBL60-like"/>
</dbReference>
<name>A0A6D2JJ22_9BRAS</name>
<keyword evidence="4" id="KW-1185">Reference proteome</keyword>
<dbReference type="SMART" id="SM00256">
    <property type="entry name" value="FBOX"/>
    <property type="match status" value="1"/>
</dbReference>
<accession>A0A6D2JJ22</accession>
<dbReference type="InterPro" id="IPR001810">
    <property type="entry name" value="F-box_dom"/>
</dbReference>
<reference evidence="3" key="1">
    <citation type="submission" date="2020-01" db="EMBL/GenBank/DDBJ databases">
        <authorList>
            <person name="Mishra B."/>
        </authorList>
    </citation>
    <scope>NUCLEOTIDE SEQUENCE [LARGE SCALE GENOMIC DNA]</scope>
</reference>
<sequence>MSNERIDSHKQSQISSLPDEILQHILSFVSTKFAIRTSLLCSRWRHVWSNMPSLCFDNTTLKAASINKTLTFYTALKMMDFHLKTNSALNVPHIDKWIEFAMHCPGTWRICSLISVFFIIMIFQSSSTSIPLSSNST</sequence>
<dbReference type="OrthoDB" id="1074264at2759"/>
<comment type="caution">
    <text evidence="3">The sequence shown here is derived from an EMBL/GenBank/DDBJ whole genome shotgun (WGS) entry which is preliminary data.</text>
</comment>
<proteinExistence type="predicted"/>
<dbReference type="Pfam" id="PF00646">
    <property type="entry name" value="F-box"/>
    <property type="match status" value="1"/>
</dbReference>
<keyword evidence="1" id="KW-1133">Transmembrane helix</keyword>
<protein>
    <recommendedName>
        <fullName evidence="2">F-box domain-containing protein</fullName>
    </recommendedName>
</protein>
<gene>
    <name evidence="3" type="ORF">MERR_LOCUS23994</name>
</gene>
<keyword evidence="1" id="KW-0812">Transmembrane</keyword>
<dbReference type="SUPFAM" id="SSF81383">
    <property type="entry name" value="F-box domain"/>
    <property type="match status" value="1"/>
</dbReference>
<dbReference type="PANTHER" id="PTHR31293:SF12">
    <property type="entry name" value="RNI-LIKE SUPERFAMILY PROTEIN"/>
    <property type="match status" value="1"/>
</dbReference>
<organism evidence="3 4">
    <name type="scientific">Microthlaspi erraticum</name>
    <dbReference type="NCBI Taxonomy" id="1685480"/>
    <lineage>
        <taxon>Eukaryota</taxon>
        <taxon>Viridiplantae</taxon>
        <taxon>Streptophyta</taxon>
        <taxon>Embryophyta</taxon>
        <taxon>Tracheophyta</taxon>
        <taxon>Spermatophyta</taxon>
        <taxon>Magnoliopsida</taxon>
        <taxon>eudicotyledons</taxon>
        <taxon>Gunneridae</taxon>
        <taxon>Pentapetalae</taxon>
        <taxon>rosids</taxon>
        <taxon>malvids</taxon>
        <taxon>Brassicales</taxon>
        <taxon>Brassicaceae</taxon>
        <taxon>Coluteocarpeae</taxon>
        <taxon>Microthlaspi</taxon>
    </lineage>
</organism>
<evidence type="ECO:0000259" key="2">
    <source>
        <dbReference type="PROSITE" id="PS50181"/>
    </source>
</evidence>